<protein>
    <recommendedName>
        <fullName evidence="3">Ubiquitin-like protease family profile domain-containing protein</fullName>
    </recommendedName>
</protein>
<accession>A0A2G2ZWA2</accession>
<comment type="caution">
    <text evidence="1">The sequence shown here is derived from an EMBL/GenBank/DDBJ whole genome shotgun (WGS) entry which is preliminary data.</text>
</comment>
<organism evidence="1 2">
    <name type="scientific">Capsicum annuum</name>
    <name type="common">Capsicum pepper</name>
    <dbReference type="NCBI Taxonomy" id="4072"/>
    <lineage>
        <taxon>Eukaryota</taxon>
        <taxon>Viridiplantae</taxon>
        <taxon>Streptophyta</taxon>
        <taxon>Embryophyta</taxon>
        <taxon>Tracheophyta</taxon>
        <taxon>Spermatophyta</taxon>
        <taxon>Magnoliopsida</taxon>
        <taxon>eudicotyledons</taxon>
        <taxon>Gunneridae</taxon>
        <taxon>Pentapetalae</taxon>
        <taxon>asterids</taxon>
        <taxon>lamiids</taxon>
        <taxon>Solanales</taxon>
        <taxon>Solanaceae</taxon>
        <taxon>Solanoideae</taxon>
        <taxon>Capsiceae</taxon>
        <taxon>Capsicum</taxon>
    </lineage>
</organism>
<evidence type="ECO:0000313" key="1">
    <source>
        <dbReference type="EMBL" id="PHT86257.1"/>
    </source>
</evidence>
<keyword evidence="2" id="KW-1185">Reference proteome</keyword>
<evidence type="ECO:0008006" key="3">
    <source>
        <dbReference type="Google" id="ProtNLM"/>
    </source>
</evidence>
<dbReference type="InterPro" id="IPR038765">
    <property type="entry name" value="Papain-like_cys_pep_sf"/>
</dbReference>
<dbReference type="SUPFAM" id="SSF54001">
    <property type="entry name" value="Cysteine proteinases"/>
    <property type="match status" value="1"/>
</dbReference>
<dbReference type="Gene3D" id="3.40.395.10">
    <property type="entry name" value="Adenoviral Proteinase, Chain A"/>
    <property type="match status" value="1"/>
</dbReference>
<sequence length="219" mass="24738">MKDTSKASSSIEKSKIAMPLSLSCTIVQYAKATKEQHEPNKVDVTVEATTEEHNITVDSPLTTFKEEEKVESVSSGEQNNYPFEGFNISDDALKKLIQLINDYSEWIADGLLMHHADRRRSGPSSEIQKLVKILPTYLNMSGFLDQKFCTDWSMIEAYRDKKDNSFDVQYVEEIAQQTLGSLDCGLFVAMYAEYLIDGLQVPNNGLDAGLLRKRYVFLS</sequence>
<dbReference type="AlphaFoldDB" id="A0A2G2ZWA2"/>
<name>A0A2G2ZWA2_CAPAN</name>
<dbReference type="PANTHER" id="PTHR33022">
    <property type="entry name" value="DUF1985 DOMAIN-CONTAINING PROTEIN"/>
    <property type="match status" value="1"/>
</dbReference>
<evidence type="ECO:0000313" key="2">
    <source>
        <dbReference type="Proteomes" id="UP000222542"/>
    </source>
</evidence>
<dbReference type="EMBL" id="AYRZ02000003">
    <property type="protein sequence ID" value="PHT86257.1"/>
    <property type="molecule type" value="Genomic_DNA"/>
</dbReference>
<gene>
    <name evidence="1" type="ORF">T459_08363</name>
</gene>
<dbReference type="Proteomes" id="UP000222542">
    <property type="component" value="Unassembled WGS sequence"/>
</dbReference>
<dbReference type="PANTHER" id="PTHR33022:SF13">
    <property type="entry name" value="UBIQUITIN-LIKE PROTEASE FAMILY PROFILE DOMAIN-CONTAINING PROTEIN"/>
    <property type="match status" value="1"/>
</dbReference>
<dbReference type="Gramene" id="PHT86257">
    <property type="protein sequence ID" value="PHT86257"/>
    <property type="gene ID" value="T459_08363"/>
</dbReference>
<reference evidence="1 2" key="2">
    <citation type="journal article" date="2017" name="Genome Biol.">
        <title>New reference genome sequences of hot pepper reveal the massive evolution of plant disease-resistance genes by retroduplication.</title>
        <authorList>
            <person name="Kim S."/>
            <person name="Park J."/>
            <person name="Yeom S.I."/>
            <person name="Kim Y.M."/>
            <person name="Seo E."/>
            <person name="Kim K.T."/>
            <person name="Kim M.S."/>
            <person name="Lee J.M."/>
            <person name="Cheong K."/>
            <person name="Shin H.S."/>
            <person name="Kim S.B."/>
            <person name="Han K."/>
            <person name="Lee J."/>
            <person name="Park M."/>
            <person name="Lee H.A."/>
            <person name="Lee H.Y."/>
            <person name="Lee Y."/>
            <person name="Oh S."/>
            <person name="Lee J.H."/>
            <person name="Choi E."/>
            <person name="Choi E."/>
            <person name="Lee S.E."/>
            <person name="Jeon J."/>
            <person name="Kim H."/>
            <person name="Choi G."/>
            <person name="Song H."/>
            <person name="Lee J."/>
            <person name="Lee S.C."/>
            <person name="Kwon J.K."/>
            <person name="Lee H.Y."/>
            <person name="Koo N."/>
            <person name="Hong Y."/>
            <person name="Kim R.W."/>
            <person name="Kang W.H."/>
            <person name="Huh J.H."/>
            <person name="Kang B.C."/>
            <person name="Yang T.J."/>
            <person name="Lee Y.H."/>
            <person name="Bennetzen J.L."/>
            <person name="Choi D."/>
        </authorList>
    </citation>
    <scope>NUCLEOTIDE SEQUENCE [LARGE SCALE GENOMIC DNA]</scope>
    <source>
        <strain evidence="2">cv. CM334</strain>
    </source>
</reference>
<proteinExistence type="predicted"/>
<reference evidence="1 2" key="1">
    <citation type="journal article" date="2014" name="Nat. Genet.">
        <title>Genome sequence of the hot pepper provides insights into the evolution of pungency in Capsicum species.</title>
        <authorList>
            <person name="Kim S."/>
            <person name="Park M."/>
            <person name="Yeom S.I."/>
            <person name="Kim Y.M."/>
            <person name="Lee J.M."/>
            <person name="Lee H.A."/>
            <person name="Seo E."/>
            <person name="Choi J."/>
            <person name="Cheong K."/>
            <person name="Kim K.T."/>
            <person name="Jung K."/>
            <person name="Lee G.W."/>
            <person name="Oh S.K."/>
            <person name="Bae C."/>
            <person name="Kim S.B."/>
            <person name="Lee H.Y."/>
            <person name="Kim S.Y."/>
            <person name="Kim M.S."/>
            <person name="Kang B.C."/>
            <person name="Jo Y.D."/>
            <person name="Yang H.B."/>
            <person name="Jeong H.J."/>
            <person name="Kang W.H."/>
            <person name="Kwon J.K."/>
            <person name="Shin C."/>
            <person name="Lim J.Y."/>
            <person name="Park J.H."/>
            <person name="Huh J.H."/>
            <person name="Kim J.S."/>
            <person name="Kim B.D."/>
            <person name="Cohen O."/>
            <person name="Paran I."/>
            <person name="Suh M.C."/>
            <person name="Lee S.B."/>
            <person name="Kim Y.K."/>
            <person name="Shin Y."/>
            <person name="Noh S.J."/>
            <person name="Park J."/>
            <person name="Seo Y.S."/>
            <person name="Kwon S.Y."/>
            <person name="Kim H.A."/>
            <person name="Park J.M."/>
            <person name="Kim H.J."/>
            <person name="Choi S.B."/>
            <person name="Bosland P.W."/>
            <person name="Reeves G."/>
            <person name="Jo S.H."/>
            <person name="Lee B.W."/>
            <person name="Cho H.T."/>
            <person name="Choi H.S."/>
            <person name="Lee M.S."/>
            <person name="Yu Y."/>
            <person name="Do Choi Y."/>
            <person name="Park B.S."/>
            <person name="van Deynze A."/>
            <person name="Ashrafi H."/>
            <person name="Hill T."/>
            <person name="Kim W.T."/>
            <person name="Pai H.S."/>
            <person name="Ahn H.K."/>
            <person name="Yeam I."/>
            <person name="Giovannoni J.J."/>
            <person name="Rose J.K."/>
            <person name="Sorensen I."/>
            <person name="Lee S.J."/>
            <person name="Kim R.W."/>
            <person name="Choi I.Y."/>
            <person name="Choi B.S."/>
            <person name="Lim J.S."/>
            <person name="Lee Y.H."/>
            <person name="Choi D."/>
        </authorList>
    </citation>
    <scope>NUCLEOTIDE SEQUENCE [LARGE SCALE GENOMIC DNA]</scope>
    <source>
        <strain evidence="2">cv. CM334</strain>
    </source>
</reference>